<reference evidence="2 3" key="1">
    <citation type="submission" date="2016-10" db="EMBL/GenBank/DDBJ databases">
        <authorList>
            <person name="de Groot N.N."/>
        </authorList>
    </citation>
    <scope>NUCLEOTIDE SEQUENCE [LARGE SCALE GENOMIC DNA]</scope>
    <source>
        <strain evidence="2 3">MP1X4</strain>
    </source>
</reference>
<evidence type="ECO:0000256" key="1">
    <source>
        <dbReference type="SAM" id="Phobius"/>
    </source>
</evidence>
<accession>A0A1H2BW78</accession>
<evidence type="ECO:0000313" key="2">
    <source>
        <dbReference type="EMBL" id="SDT62016.1"/>
    </source>
</evidence>
<name>A0A1H2BW78_MUCMA</name>
<evidence type="ECO:0000313" key="3">
    <source>
        <dbReference type="Proteomes" id="UP000199679"/>
    </source>
</evidence>
<dbReference type="AlphaFoldDB" id="A0A1H2BW78"/>
<sequence>MKNYAANLLVINHVFHNRNYTQRLKAYFKKFIQKLQIGLLVVTFLYIPVYCALWLFGAISIISKFSVYCILSYLLLIVFFVLMNRERPVSGQNIDH</sequence>
<proteinExistence type="predicted"/>
<dbReference type="EMBL" id="LT629740">
    <property type="protein sequence ID" value="SDT62016.1"/>
    <property type="molecule type" value="Genomic_DNA"/>
</dbReference>
<dbReference type="STRING" id="652787.SAMN05216490_4376"/>
<feature type="transmembrane region" description="Helical" evidence="1">
    <location>
        <begin position="37"/>
        <end position="59"/>
    </location>
</feature>
<protein>
    <submittedName>
        <fullName evidence="2">Uncharacterized protein</fullName>
    </submittedName>
</protein>
<feature type="transmembrane region" description="Helical" evidence="1">
    <location>
        <begin position="65"/>
        <end position="83"/>
    </location>
</feature>
<keyword evidence="1" id="KW-0472">Membrane</keyword>
<dbReference type="Proteomes" id="UP000199679">
    <property type="component" value="Chromosome I"/>
</dbReference>
<keyword evidence="1" id="KW-0812">Transmembrane</keyword>
<keyword evidence="3" id="KW-1185">Reference proteome</keyword>
<keyword evidence="1" id="KW-1133">Transmembrane helix</keyword>
<gene>
    <name evidence="2" type="ORF">SAMN05216490_4376</name>
</gene>
<organism evidence="2 3">
    <name type="scientific">Mucilaginibacter mallensis</name>
    <dbReference type="NCBI Taxonomy" id="652787"/>
    <lineage>
        <taxon>Bacteria</taxon>
        <taxon>Pseudomonadati</taxon>
        <taxon>Bacteroidota</taxon>
        <taxon>Sphingobacteriia</taxon>
        <taxon>Sphingobacteriales</taxon>
        <taxon>Sphingobacteriaceae</taxon>
        <taxon>Mucilaginibacter</taxon>
    </lineage>
</organism>